<dbReference type="InterPro" id="IPR017946">
    <property type="entry name" value="PLC-like_Pdiesterase_TIM-brl"/>
</dbReference>
<dbReference type="PANTHER" id="PTHR46211:SF1">
    <property type="entry name" value="GLYCEROPHOSPHODIESTER PHOSPHODIESTERASE, CYTOPLASMIC"/>
    <property type="match status" value="1"/>
</dbReference>
<dbReference type="PANTHER" id="PTHR46211">
    <property type="entry name" value="GLYCEROPHOSPHORYL DIESTER PHOSPHODIESTERASE"/>
    <property type="match status" value="1"/>
</dbReference>
<proteinExistence type="predicted"/>
<sequence>MKKISLYIGHRGTLVDYDENTLEAFDIAINSGANCIEIDVRRTKDKELLVFHDKTLARTIKGRGKLRNLTYGDVKNLKTKLRNQKIPLLEESMDFITNRTQLLVHLKDERIYKEVLNLIAKKGVLRNCTISGSDFNKLNRYKKTFRPIKTCFNITKGRGLDLNKFVEKGLRKNLKNIPDMINLRSDLISNQFIKACQINDIKSLAWSFLGYKKPLQIIKCLVDNQIDGILFDDYHNLEIIRKN</sequence>
<dbReference type="GO" id="GO:0008081">
    <property type="term" value="F:phosphoric diester hydrolase activity"/>
    <property type="evidence" value="ECO:0007669"/>
    <property type="project" value="InterPro"/>
</dbReference>
<protein>
    <recommendedName>
        <fullName evidence="1">GP-PDE domain-containing protein</fullName>
    </recommendedName>
</protein>
<dbReference type="CDD" id="cd08566">
    <property type="entry name" value="GDPD_AtGDE_like"/>
    <property type="match status" value="1"/>
</dbReference>
<dbReference type="EMBL" id="BART01009217">
    <property type="protein sequence ID" value="GAG64801.1"/>
    <property type="molecule type" value="Genomic_DNA"/>
</dbReference>
<feature type="domain" description="GP-PDE" evidence="1">
    <location>
        <begin position="5"/>
        <end position="241"/>
    </location>
</feature>
<dbReference type="PROSITE" id="PS51704">
    <property type="entry name" value="GP_PDE"/>
    <property type="match status" value="1"/>
</dbReference>
<dbReference type="PROSITE" id="PS50007">
    <property type="entry name" value="PIPLC_X_DOMAIN"/>
    <property type="match status" value="1"/>
</dbReference>
<comment type="caution">
    <text evidence="2">The sequence shown here is derived from an EMBL/GenBank/DDBJ whole genome shotgun (WGS) entry which is preliminary data.</text>
</comment>
<name>X1AYG1_9ZZZZ</name>
<dbReference type="GO" id="GO:0006629">
    <property type="term" value="P:lipid metabolic process"/>
    <property type="evidence" value="ECO:0007669"/>
    <property type="project" value="InterPro"/>
</dbReference>
<dbReference type="AlphaFoldDB" id="X1AYG1"/>
<evidence type="ECO:0000313" key="2">
    <source>
        <dbReference type="EMBL" id="GAG64801.1"/>
    </source>
</evidence>
<organism evidence="2">
    <name type="scientific">marine sediment metagenome</name>
    <dbReference type="NCBI Taxonomy" id="412755"/>
    <lineage>
        <taxon>unclassified sequences</taxon>
        <taxon>metagenomes</taxon>
        <taxon>ecological metagenomes</taxon>
    </lineage>
</organism>
<dbReference type="Pfam" id="PF03009">
    <property type="entry name" value="GDPD"/>
    <property type="match status" value="1"/>
</dbReference>
<gene>
    <name evidence="2" type="ORF">S01H4_20484</name>
</gene>
<accession>X1AYG1</accession>
<dbReference type="SUPFAM" id="SSF51695">
    <property type="entry name" value="PLC-like phosphodiesterases"/>
    <property type="match status" value="1"/>
</dbReference>
<dbReference type="InterPro" id="IPR030395">
    <property type="entry name" value="GP_PDE_dom"/>
</dbReference>
<dbReference type="Gene3D" id="3.20.20.190">
    <property type="entry name" value="Phosphatidylinositol (PI) phosphodiesterase"/>
    <property type="match status" value="1"/>
</dbReference>
<evidence type="ECO:0000259" key="1">
    <source>
        <dbReference type="PROSITE" id="PS51704"/>
    </source>
</evidence>
<reference evidence="2" key="1">
    <citation type="journal article" date="2014" name="Front. Microbiol.">
        <title>High frequency of phylogenetically diverse reductive dehalogenase-homologous genes in deep subseafloor sedimentary metagenomes.</title>
        <authorList>
            <person name="Kawai M."/>
            <person name="Futagami T."/>
            <person name="Toyoda A."/>
            <person name="Takaki Y."/>
            <person name="Nishi S."/>
            <person name="Hori S."/>
            <person name="Arai W."/>
            <person name="Tsubouchi T."/>
            <person name="Morono Y."/>
            <person name="Uchiyama I."/>
            <person name="Ito T."/>
            <person name="Fujiyama A."/>
            <person name="Inagaki F."/>
            <person name="Takami H."/>
        </authorList>
    </citation>
    <scope>NUCLEOTIDE SEQUENCE</scope>
    <source>
        <strain evidence="2">Expedition CK06-06</strain>
    </source>
</reference>